<dbReference type="GO" id="GO:0008270">
    <property type="term" value="F:zinc ion binding"/>
    <property type="evidence" value="ECO:0007669"/>
    <property type="project" value="InterPro"/>
</dbReference>
<proteinExistence type="predicted"/>
<feature type="region of interest" description="Disordered" evidence="1">
    <location>
        <begin position="127"/>
        <end position="165"/>
    </location>
</feature>
<organism evidence="3 4">
    <name type="scientific">Blastopirellula marina</name>
    <dbReference type="NCBI Taxonomy" id="124"/>
    <lineage>
        <taxon>Bacteria</taxon>
        <taxon>Pseudomonadati</taxon>
        <taxon>Planctomycetota</taxon>
        <taxon>Planctomycetia</taxon>
        <taxon>Pirellulales</taxon>
        <taxon>Pirellulaceae</taxon>
        <taxon>Blastopirellula</taxon>
    </lineage>
</organism>
<dbReference type="AlphaFoldDB" id="A0A2S8F8L6"/>
<evidence type="ECO:0000313" key="4">
    <source>
        <dbReference type="Proteomes" id="UP000238322"/>
    </source>
</evidence>
<sequence length="165" mass="18805">MPRRIKRRSETIKPVGRTIASIRHGSAQDRGYDADWERIAKWRRQLDHHLCQECLKRGLHTSAKDVDHIIPIHVRLDWRLEIGNTQVLCRTHHRAKTECDKGLFGSSTDTNPSAIQQTRRDAVRRLQEPPRGPRGGSHPPGIVHCTAAYPTQARPRNWAPGGVNQ</sequence>
<protein>
    <recommendedName>
        <fullName evidence="2">HNH domain-containing protein</fullName>
    </recommendedName>
</protein>
<dbReference type="EMBL" id="PUHY01000016">
    <property type="protein sequence ID" value="PQO28506.1"/>
    <property type="molecule type" value="Genomic_DNA"/>
</dbReference>
<dbReference type="OrthoDB" id="9779761at2"/>
<feature type="region of interest" description="Disordered" evidence="1">
    <location>
        <begin position="103"/>
        <end position="122"/>
    </location>
</feature>
<dbReference type="GO" id="GO:0004519">
    <property type="term" value="F:endonuclease activity"/>
    <property type="evidence" value="ECO:0007669"/>
    <property type="project" value="InterPro"/>
</dbReference>
<evidence type="ECO:0000313" key="3">
    <source>
        <dbReference type="EMBL" id="PQO28506.1"/>
    </source>
</evidence>
<dbReference type="RefSeq" id="WP_105333175.1">
    <property type="nucleotide sequence ID" value="NZ_PUHY01000016.1"/>
</dbReference>
<name>A0A2S8F8L6_9BACT</name>
<evidence type="ECO:0000259" key="2">
    <source>
        <dbReference type="Pfam" id="PF01844"/>
    </source>
</evidence>
<gene>
    <name evidence="3" type="ORF">C5Y83_28260</name>
</gene>
<dbReference type="InterPro" id="IPR003615">
    <property type="entry name" value="HNH_nuc"/>
</dbReference>
<comment type="caution">
    <text evidence="3">The sequence shown here is derived from an EMBL/GenBank/DDBJ whole genome shotgun (WGS) entry which is preliminary data.</text>
</comment>
<dbReference type="InterPro" id="IPR002711">
    <property type="entry name" value="HNH"/>
</dbReference>
<dbReference type="Proteomes" id="UP000238322">
    <property type="component" value="Unassembled WGS sequence"/>
</dbReference>
<dbReference type="Pfam" id="PF01844">
    <property type="entry name" value="HNH"/>
    <property type="match status" value="1"/>
</dbReference>
<reference evidence="3 4" key="1">
    <citation type="submission" date="2018-02" db="EMBL/GenBank/DDBJ databases">
        <title>Comparative genomes isolates from brazilian mangrove.</title>
        <authorList>
            <person name="Araujo J.E."/>
            <person name="Taketani R.G."/>
            <person name="Silva M.C.P."/>
            <person name="Loureco M.V."/>
            <person name="Andreote F.D."/>
        </authorList>
    </citation>
    <scope>NUCLEOTIDE SEQUENCE [LARGE SCALE GENOMIC DNA]</scope>
    <source>
        <strain evidence="3 4">Hex-1 MGV</strain>
    </source>
</reference>
<dbReference type="CDD" id="cd00085">
    <property type="entry name" value="HNHc"/>
    <property type="match status" value="1"/>
</dbReference>
<dbReference type="Gene3D" id="1.10.30.50">
    <property type="match status" value="1"/>
</dbReference>
<accession>A0A2S8F8L6</accession>
<dbReference type="GO" id="GO:0003676">
    <property type="term" value="F:nucleic acid binding"/>
    <property type="evidence" value="ECO:0007669"/>
    <property type="project" value="InterPro"/>
</dbReference>
<feature type="domain" description="HNH" evidence="2">
    <location>
        <begin position="51"/>
        <end position="97"/>
    </location>
</feature>
<feature type="compositionally biased region" description="Polar residues" evidence="1">
    <location>
        <begin position="105"/>
        <end position="117"/>
    </location>
</feature>
<evidence type="ECO:0000256" key="1">
    <source>
        <dbReference type="SAM" id="MobiDB-lite"/>
    </source>
</evidence>